<protein>
    <recommendedName>
        <fullName evidence="10">G-protein coupled receptors family 1 profile domain-containing protein</fullName>
    </recommendedName>
</protein>
<evidence type="ECO:0000256" key="6">
    <source>
        <dbReference type="ARBA" id="ARBA00023136"/>
    </source>
</evidence>
<name>A0AAW1LC17_POPJA</name>
<dbReference type="AlphaFoldDB" id="A0AAW1LC17"/>
<organism evidence="11 12">
    <name type="scientific">Popillia japonica</name>
    <name type="common">Japanese beetle</name>
    <dbReference type="NCBI Taxonomy" id="7064"/>
    <lineage>
        <taxon>Eukaryota</taxon>
        <taxon>Metazoa</taxon>
        <taxon>Ecdysozoa</taxon>
        <taxon>Arthropoda</taxon>
        <taxon>Hexapoda</taxon>
        <taxon>Insecta</taxon>
        <taxon>Pterygota</taxon>
        <taxon>Neoptera</taxon>
        <taxon>Endopterygota</taxon>
        <taxon>Coleoptera</taxon>
        <taxon>Polyphaga</taxon>
        <taxon>Scarabaeiformia</taxon>
        <taxon>Scarabaeidae</taxon>
        <taxon>Rutelinae</taxon>
        <taxon>Popillia</taxon>
    </lineage>
</organism>
<keyword evidence="7" id="KW-0675">Receptor</keyword>
<sequence>MAEHPAHVDYMIFSSMICFLAIWTNYIIIRTILKNKSMRTPTNAYISNWAIYDLLYLILVPINFLIETYAKDAKDAEPN</sequence>
<keyword evidence="8" id="KW-0807">Transducer</keyword>
<proteinExistence type="predicted"/>
<feature type="transmembrane region" description="Helical" evidence="9">
    <location>
        <begin position="12"/>
        <end position="33"/>
    </location>
</feature>
<dbReference type="EMBL" id="JASPKY010000135">
    <property type="protein sequence ID" value="KAK9731275.1"/>
    <property type="molecule type" value="Genomic_DNA"/>
</dbReference>
<evidence type="ECO:0000256" key="2">
    <source>
        <dbReference type="ARBA" id="ARBA00022475"/>
    </source>
</evidence>
<evidence type="ECO:0000256" key="3">
    <source>
        <dbReference type="ARBA" id="ARBA00022692"/>
    </source>
</evidence>
<evidence type="ECO:0000256" key="4">
    <source>
        <dbReference type="ARBA" id="ARBA00022989"/>
    </source>
</evidence>
<evidence type="ECO:0000256" key="1">
    <source>
        <dbReference type="ARBA" id="ARBA00004651"/>
    </source>
</evidence>
<reference evidence="11 12" key="1">
    <citation type="journal article" date="2024" name="BMC Genomics">
        <title>De novo assembly and annotation of Popillia japonica's genome with initial clues to its potential as an invasive pest.</title>
        <authorList>
            <person name="Cucini C."/>
            <person name="Boschi S."/>
            <person name="Funari R."/>
            <person name="Cardaioli E."/>
            <person name="Iannotti N."/>
            <person name="Marturano G."/>
            <person name="Paoli F."/>
            <person name="Bruttini M."/>
            <person name="Carapelli A."/>
            <person name="Frati F."/>
            <person name="Nardi F."/>
        </authorList>
    </citation>
    <scope>NUCLEOTIDE SEQUENCE [LARGE SCALE GENOMIC DNA]</scope>
    <source>
        <strain evidence="11">DMR45628</strain>
    </source>
</reference>
<dbReference type="GO" id="GO:0005886">
    <property type="term" value="C:plasma membrane"/>
    <property type="evidence" value="ECO:0007669"/>
    <property type="project" value="UniProtKB-SubCell"/>
</dbReference>
<dbReference type="PANTHER" id="PTHR24229:SF40">
    <property type="entry name" value="ALLATOSTATIN C RECEPTOR 1-RELATED"/>
    <property type="match status" value="1"/>
</dbReference>
<evidence type="ECO:0000256" key="8">
    <source>
        <dbReference type="ARBA" id="ARBA00023224"/>
    </source>
</evidence>
<comment type="subcellular location">
    <subcellularLocation>
        <location evidence="1">Cell membrane</location>
        <topology evidence="1">Multi-pass membrane protein</topology>
    </subcellularLocation>
</comment>
<feature type="domain" description="G-protein coupled receptors family 1 profile" evidence="10">
    <location>
        <begin position="24"/>
        <end position="79"/>
    </location>
</feature>
<evidence type="ECO:0000256" key="7">
    <source>
        <dbReference type="ARBA" id="ARBA00023170"/>
    </source>
</evidence>
<evidence type="ECO:0000313" key="12">
    <source>
        <dbReference type="Proteomes" id="UP001458880"/>
    </source>
</evidence>
<evidence type="ECO:0000256" key="9">
    <source>
        <dbReference type="SAM" id="Phobius"/>
    </source>
</evidence>
<dbReference type="PROSITE" id="PS50262">
    <property type="entry name" value="G_PROTEIN_RECEP_F1_2"/>
    <property type="match status" value="1"/>
</dbReference>
<evidence type="ECO:0000259" key="10">
    <source>
        <dbReference type="PROSITE" id="PS50262"/>
    </source>
</evidence>
<accession>A0AAW1LC17</accession>
<evidence type="ECO:0000313" key="11">
    <source>
        <dbReference type="EMBL" id="KAK9731275.1"/>
    </source>
</evidence>
<dbReference type="GO" id="GO:0042277">
    <property type="term" value="F:peptide binding"/>
    <property type="evidence" value="ECO:0007669"/>
    <property type="project" value="TreeGrafter"/>
</dbReference>
<evidence type="ECO:0000256" key="5">
    <source>
        <dbReference type="ARBA" id="ARBA00023040"/>
    </source>
</evidence>
<dbReference type="GO" id="GO:0004930">
    <property type="term" value="F:G protein-coupled receptor activity"/>
    <property type="evidence" value="ECO:0007669"/>
    <property type="project" value="UniProtKB-KW"/>
</dbReference>
<keyword evidence="12" id="KW-1185">Reference proteome</keyword>
<dbReference type="InterPro" id="IPR017452">
    <property type="entry name" value="GPCR_Rhodpsn_7TM"/>
</dbReference>
<keyword evidence="6 9" id="KW-0472">Membrane</keyword>
<dbReference type="Gene3D" id="1.20.1070.10">
    <property type="entry name" value="Rhodopsin 7-helix transmembrane proteins"/>
    <property type="match status" value="1"/>
</dbReference>
<gene>
    <name evidence="11" type="ORF">QE152_g13811</name>
</gene>
<dbReference type="Proteomes" id="UP001458880">
    <property type="component" value="Unassembled WGS sequence"/>
</dbReference>
<dbReference type="SUPFAM" id="SSF81321">
    <property type="entry name" value="Family A G protein-coupled receptor-like"/>
    <property type="match status" value="1"/>
</dbReference>
<dbReference type="GO" id="GO:0043005">
    <property type="term" value="C:neuron projection"/>
    <property type="evidence" value="ECO:0007669"/>
    <property type="project" value="TreeGrafter"/>
</dbReference>
<comment type="caution">
    <text evidence="11">The sequence shown here is derived from an EMBL/GenBank/DDBJ whole genome shotgun (WGS) entry which is preliminary data.</text>
</comment>
<dbReference type="PANTHER" id="PTHR24229">
    <property type="entry name" value="NEUROPEPTIDES RECEPTOR"/>
    <property type="match status" value="1"/>
</dbReference>
<keyword evidence="2" id="KW-1003">Cell membrane</keyword>
<feature type="transmembrane region" description="Helical" evidence="9">
    <location>
        <begin position="45"/>
        <end position="66"/>
    </location>
</feature>
<keyword evidence="3 9" id="KW-0812">Transmembrane</keyword>
<keyword evidence="4 9" id="KW-1133">Transmembrane helix</keyword>
<keyword evidence="5" id="KW-0297">G-protein coupled receptor</keyword>